<name>A0A9D4ISZ3_DREPO</name>
<dbReference type="GO" id="GO:0008270">
    <property type="term" value="F:zinc ion binding"/>
    <property type="evidence" value="ECO:0007669"/>
    <property type="project" value="UniProtKB-KW"/>
</dbReference>
<evidence type="ECO:0000259" key="5">
    <source>
        <dbReference type="PROSITE" id="PS50199"/>
    </source>
</evidence>
<reference evidence="6" key="1">
    <citation type="journal article" date="2019" name="bioRxiv">
        <title>The Genome of the Zebra Mussel, Dreissena polymorpha: A Resource for Invasive Species Research.</title>
        <authorList>
            <person name="McCartney M.A."/>
            <person name="Auch B."/>
            <person name="Kono T."/>
            <person name="Mallez S."/>
            <person name="Zhang Y."/>
            <person name="Obille A."/>
            <person name="Becker A."/>
            <person name="Abrahante J.E."/>
            <person name="Garbe J."/>
            <person name="Badalamenti J.P."/>
            <person name="Herman A."/>
            <person name="Mangelson H."/>
            <person name="Liachko I."/>
            <person name="Sullivan S."/>
            <person name="Sone E.D."/>
            <person name="Koren S."/>
            <person name="Silverstein K.A.T."/>
            <person name="Beckman K.B."/>
            <person name="Gohl D.M."/>
        </authorList>
    </citation>
    <scope>NUCLEOTIDE SEQUENCE</scope>
    <source>
        <strain evidence="6">Duluth1</strain>
        <tissue evidence="6">Whole animal</tissue>
    </source>
</reference>
<evidence type="ECO:0000313" key="7">
    <source>
        <dbReference type="Proteomes" id="UP000828390"/>
    </source>
</evidence>
<dbReference type="GO" id="GO:0003677">
    <property type="term" value="F:DNA binding"/>
    <property type="evidence" value="ECO:0007669"/>
    <property type="project" value="TreeGrafter"/>
</dbReference>
<dbReference type="Pfam" id="PF00641">
    <property type="entry name" value="Zn_ribbon_RanBP"/>
    <property type="match status" value="2"/>
</dbReference>
<dbReference type="EMBL" id="JAIWYP010000008">
    <property type="protein sequence ID" value="KAH3787026.1"/>
    <property type="molecule type" value="Genomic_DNA"/>
</dbReference>
<dbReference type="PROSITE" id="PS50199">
    <property type="entry name" value="ZF_RANBP2_2"/>
    <property type="match status" value="3"/>
</dbReference>
<feature type="domain" description="RanBP2-type" evidence="5">
    <location>
        <begin position="152"/>
        <end position="181"/>
    </location>
</feature>
<evidence type="ECO:0000256" key="1">
    <source>
        <dbReference type="ARBA" id="ARBA00022723"/>
    </source>
</evidence>
<keyword evidence="3" id="KW-0862">Zinc</keyword>
<feature type="domain" description="RanBP2-type" evidence="5">
    <location>
        <begin position="72"/>
        <end position="97"/>
    </location>
</feature>
<dbReference type="InterPro" id="IPR036443">
    <property type="entry name" value="Znf_RanBP2_sf"/>
</dbReference>
<feature type="domain" description="RanBP2-type" evidence="5">
    <location>
        <begin position="4"/>
        <end position="33"/>
    </location>
</feature>
<dbReference type="Proteomes" id="UP000828390">
    <property type="component" value="Unassembled WGS sequence"/>
</dbReference>
<dbReference type="AlphaFoldDB" id="A0A9D4ISZ3"/>
<evidence type="ECO:0000313" key="6">
    <source>
        <dbReference type="EMBL" id="KAH3787026.1"/>
    </source>
</evidence>
<dbReference type="GO" id="GO:0005634">
    <property type="term" value="C:nucleus"/>
    <property type="evidence" value="ECO:0007669"/>
    <property type="project" value="TreeGrafter"/>
</dbReference>
<proteinExistence type="predicted"/>
<keyword evidence="2 4" id="KW-0863">Zinc-finger</keyword>
<dbReference type="InterPro" id="IPR001876">
    <property type="entry name" value="Znf_RanBP2"/>
</dbReference>
<dbReference type="SUPFAM" id="SSF90209">
    <property type="entry name" value="Ran binding protein zinc finger-like"/>
    <property type="match status" value="3"/>
</dbReference>
<evidence type="ECO:0000256" key="3">
    <source>
        <dbReference type="ARBA" id="ARBA00022833"/>
    </source>
</evidence>
<dbReference type="GO" id="GO:0045893">
    <property type="term" value="P:positive regulation of DNA-templated transcription"/>
    <property type="evidence" value="ECO:0007669"/>
    <property type="project" value="InterPro"/>
</dbReference>
<sequence length="234" mass="26110">MSSKEGKWDCTACTYRNFIVSRKCIMCGTVRPSHVSADLENSEQDIYKVAELDATRNQDSSFCLGSDSLQVWLCKKCTFKNGIDKNKCVECLLPRDLEVEPVDSLKEEVKVQNSTSKPTLSLICPPNVTSKSVASDKILPKSPSMKGLIIAKLLKWPCKLCTFENHAKSLKCTMCLNPREYLASEEIKSPVIGSPGSSLMLHTTTENRCSHKKSGKHRCKYKKSGKHTFRAKLA</sequence>
<dbReference type="Gene3D" id="4.10.1060.10">
    <property type="entry name" value="Zinc finger, RanBP2-type"/>
    <property type="match status" value="2"/>
</dbReference>
<keyword evidence="7" id="KW-1185">Reference proteome</keyword>
<dbReference type="PANTHER" id="PTHR12920:SF4">
    <property type="entry name" value="GEO03726P1"/>
    <property type="match status" value="1"/>
</dbReference>
<gene>
    <name evidence="6" type="ORF">DPMN_165145</name>
</gene>
<evidence type="ECO:0000256" key="2">
    <source>
        <dbReference type="ARBA" id="ARBA00022771"/>
    </source>
</evidence>
<dbReference type="PROSITE" id="PS01358">
    <property type="entry name" value="ZF_RANBP2_1"/>
    <property type="match status" value="3"/>
</dbReference>
<dbReference type="GO" id="GO:0003712">
    <property type="term" value="F:transcription coregulator activity"/>
    <property type="evidence" value="ECO:0007669"/>
    <property type="project" value="TreeGrafter"/>
</dbReference>
<organism evidence="6 7">
    <name type="scientific">Dreissena polymorpha</name>
    <name type="common">Zebra mussel</name>
    <name type="synonym">Mytilus polymorpha</name>
    <dbReference type="NCBI Taxonomy" id="45954"/>
    <lineage>
        <taxon>Eukaryota</taxon>
        <taxon>Metazoa</taxon>
        <taxon>Spiralia</taxon>
        <taxon>Lophotrochozoa</taxon>
        <taxon>Mollusca</taxon>
        <taxon>Bivalvia</taxon>
        <taxon>Autobranchia</taxon>
        <taxon>Heteroconchia</taxon>
        <taxon>Euheterodonta</taxon>
        <taxon>Imparidentia</taxon>
        <taxon>Neoheterodontei</taxon>
        <taxon>Myida</taxon>
        <taxon>Dreissenoidea</taxon>
        <taxon>Dreissenidae</taxon>
        <taxon>Dreissena</taxon>
    </lineage>
</organism>
<evidence type="ECO:0000256" key="4">
    <source>
        <dbReference type="PROSITE-ProRule" id="PRU00322"/>
    </source>
</evidence>
<reference evidence="6" key="2">
    <citation type="submission" date="2020-11" db="EMBL/GenBank/DDBJ databases">
        <authorList>
            <person name="McCartney M.A."/>
            <person name="Auch B."/>
            <person name="Kono T."/>
            <person name="Mallez S."/>
            <person name="Becker A."/>
            <person name="Gohl D.M."/>
            <person name="Silverstein K.A.T."/>
            <person name="Koren S."/>
            <person name="Bechman K.B."/>
            <person name="Herman A."/>
            <person name="Abrahante J.E."/>
            <person name="Garbe J."/>
        </authorList>
    </citation>
    <scope>NUCLEOTIDE SEQUENCE</scope>
    <source>
        <strain evidence="6">Duluth1</strain>
        <tissue evidence="6">Whole animal</tissue>
    </source>
</reference>
<dbReference type="SMART" id="SM00547">
    <property type="entry name" value="ZnF_RBZ"/>
    <property type="match status" value="3"/>
</dbReference>
<keyword evidence="1" id="KW-0479">Metal-binding</keyword>
<comment type="caution">
    <text evidence="6">The sequence shown here is derived from an EMBL/GenBank/DDBJ whole genome shotgun (WGS) entry which is preliminary data.</text>
</comment>
<accession>A0A9D4ISZ3</accession>
<dbReference type="InterPro" id="IPR039958">
    <property type="entry name" value="RYBP/YAF2"/>
</dbReference>
<dbReference type="PANTHER" id="PTHR12920">
    <property type="entry name" value="RYBP AND YAF2-RELATED"/>
    <property type="match status" value="1"/>
</dbReference>
<protein>
    <recommendedName>
        <fullName evidence="5">RanBP2-type domain-containing protein</fullName>
    </recommendedName>
</protein>